<dbReference type="InterPro" id="IPR037523">
    <property type="entry name" value="VOC_core"/>
</dbReference>
<dbReference type="PANTHER" id="PTHR33993">
    <property type="entry name" value="GLYOXALASE-RELATED"/>
    <property type="match status" value="1"/>
</dbReference>
<sequence length="264" mass="28154">MSERTSPYPQGVPCWVDMGSPDLQASLDFYAAVLGWSGLIGPEELGFYTNCTVRDKRVGGMMKLPDPAMPIMWTVYLAVDDADAIVAKAQAAGATVVFPVMDVMDLGRMALLSDPTGAVVGIWQAGTHHGAELVNEPGGVMWNEVMTRDSKAARAFYSEVFGYTYEDMSADGIEYHAFMVDGRPAGGVMGMDENWPDEVPAHWTVAFCVADTDAAVATVRESGGAVLSEPADSPYGRYATCKDPHGATFSVIAGDEDFEAAAAK</sequence>
<dbReference type="InterPro" id="IPR052164">
    <property type="entry name" value="Anthracycline_SecMetBiosynth"/>
</dbReference>
<reference evidence="2" key="1">
    <citation type="submission" date="2022-01" db="EMBL/GenBank/DDBJ databases">
        <title>Genome-Based Taxonomic Classification of the Phylum Actinobacteria.</title>
        <authorList>
            <person name="Gao Y."/>
        </authorList>
    </citation>
    <scope>NUCLEOTIDE SEQUENCE</scope>
    <source>
        <strain evidence="2">KLBMP 8922</strain>
    </source>
</reference>
<organism evidence="2 3">
    <name type="scientific">Yinghuangia soli</name>
    <dbReference type="NCBI Taxonomy" id="2908204"/>
    <lineage>
        <taxon>Bacteria</taxon>
        <taxon>Bacillati</taxon>
        <taxon>Actinomycetota</taxon>
        <taxon>Actinomycetes</taxon>
        <taxon>Kitasatosporales</taxon>
        <taxon>Streptomycetaceae</taxon>
        <taxon>Yinghuangia</taxon>
    </lineage>
</organism>
<feature type="domain" description="VOC" evidence="1">
    <location>
        <begin position="12"/>
        <end position="125"/>
    </location>
</feature>
<protein>
    <submittedName>
        <fullName evidence="2">VOC family protein</fullName>
    </submittedName>
</protein>
<evidence type="ECO:0000313" key="3">
    <source>
        <dbReference type="Proteomes" id="UP001165378"/>
    </source>
</evidence>
<dbReference type="CDD" id="cd07247">
    <property type="entry name" value="SgaA_N_like"/>
    <property type="match status" value="2"/>
</dbReference>
<proteinExistence type="predicted"/>
<dbReference type="PROSITE" id="PS51819">
    <property type="entry name" value="VOC"/>
    <property type="match status" value="2"/>
</dbReference>
<dbReference type="RefSeq" id="WP_235050423.1">
    <property type="nucleotide sequence ID" value="NZ_JAKFHA010000001.1"/>
</dbReference>
<keyword evidence="3" id="KW-1185">Reference proteome</keyword>
<accession>A0AA41PVI7</accession>
<gene>
    <name evidence="2" type="ORF">LZ495_04005</name>
</gene>
<dbReference type="AlphaFoldDB" id="A0AA41PVI7"/>
<dbReference type="Gene3D" id="3.10.180.10">
    <property type="entry name" value="2,3-Dihydroxybiphenyl 1,2-Dioxygenase, domain 1"/>
    <property type="match status" value="2"/>
</dbReference>
<dbReference type="InterPro" id="IPR029068">
    <property type="entry name" value="Glyas_Bleomycin-R_OHBP_Dase"/>
</dbReference>
<feature type="domain" description="VOC" evidence="1">
    <location>
        <begin position="139"/>
        <end position="254"/>
    </location>
</feature>
<comment type="caution">
    <text evidence="2">The sequence shown here is derived from an EMBL/GenBank/DDBJ whole genome shotgun (WGS) entry which is preliminary data.</text>
</comment>
<dbReference type="Pfam" id="PF00903">
    <property type="entry name" value="Glyoxalase"/>
    <property type="match status" value="2"/>
</dbReference>
<dbReference type="PANTHER" id="PTHR33993:SF14">
    <property type="entry name" value="GB|AAF24581.1"/>
    <property type="match status" value="1"/>
</dbReference>
<name>A0AA41PVI7_9ACTN</name>
<dbReference type="InterPro" id="IPR004360">
    <property type="entry name" value="Glyas_Fos-R_dOase_dom"/>
</dbReference>
<dbReference type="SUPFAM" id="SSF54593">
    <property type="entry name" value="Glyoxalase/Bleomycin resistance protein/Dihydroxybiphenyl dioxygenase"/>
    <property type="match status" value="2"/>
</dbReference>
<dbReference type="Proteomes" id="UP001165378">
    <property type="component" value="Unassembled WGS sequence"/>
</dbReference>
<evidence type="ECO:0000259" key="1">
    <source>
        <dbReference type="PROSITE" id="PS51819"/>
    </source>
</evidence>
<dbReference type="EMBL" id="JAKFHA010000001">
    <property type="protein sequence ID" value="MCF2526387.1"/>
    <property type="molecule type" value="Genomic_DNA"/>
</dbReference>
<evidence type="ECO:0000313" key="2">
    <source>
        <dbReference type="EMBL" id="MCF2526387.1"/>
    </source>
</evidence>